<dbReference type="Proteomes" id="UP000577419">
    <property type="component" value="Unassembled WGS sequence"/>
</dbReference>
<name>A0A7J4IS40_9ARCH</name>
<dbReference type="EMBL" id="DUFG01000017">
    <property type="protein sequence ID" value="HIH08331.1"/>
    <property type="molecule type" value="Genomic_DNA"/>
</dbReference>
<evidence type="ECO:0000256" key="1">
    <source>
        <dbReference type="ARBA" id="ARBA00009254"/>
    </source>
</evidence>
<reference evidence="6" key="1">
    <citation type="journal article" date="2020" name="bioRxiv">
        <title>A rank-normalized archaeal taxonomy based on genome phylogeny resolves widespread incomplete and uneven classifications.</title>
        <authorList>
            <person name="Rinke C."/>
            <person name="Chuvochina M."/>
            <person name="Mussig A.J."/>
            <person name="Chaumeil P.-A."/>
            <person name="Waite D.W."/>
            <person name="Whitman W.B."/>
            <person name="Parks D.H."/>
            <person name="Hugenholtz P."/>
        </authorList>
    </citation>
    <scope>NUCLEOTIDE SEQUENCE [LARGE SCALE GENOMIC DNA]</scope>
</reference>
<dbReference type="InterPro" id="IPR036049">
    <property type="entry name" value="Ribosomal_uL29_sf"/>
</dbReference>
<dbReference type="CDD" id="cd00427">
    <property type="entry name" value="Ribosomal_L29_HIP"/>
    <property type="match status" value="1"/>
</dbReference>
<evidence type="ECO:0000256" key="3">
    <source>
        <dbReference type="ARBA" id="ARBA00023274"/>
    </source>
</evidence>
<dbReference type="InterPro" id="IPR001854">
    <property type="entry name" value="Ribosomal_uL29"/>
</dbReference>
<keyword evidence="3 4" id="KW-0687">Ribonucleoprotein</keyword>
<keyword evidence="2 4" id="KW-0689">Ribosomal protein</keyword>
<evidence type="ECO:0000256" key="4">
    <source>
        <dbReference type="HAMAP-Rule" id="MF_00374"/>
    </source>
</evidence>
<dbReference type="NCBIfam" id="TIGR00012">
    <property type="entry name" value="L29"/>
    <property type="match status" value="1"/>
</dbReference>
<dbReference type="HAMAP" id="MF_00374">
    <property type="entry name" value="Ribosomal_uL29"/>
    <property type="match status" value="1"/>
</dbReference>
<evidence type="ECO:0000313" key="5">
    <source>
        <dbReference type="EMBL" id="HIH08331.1"/>
    </source>
</evidence>
<gene>
    <name evidence="5" type="primary">rpmC</name>
    <name evidence="4" type="synonym">rpl29</name>
    <name evidence="5" type="ORF">HA237_03100</name>
</gene>
<comment type="caution">
    <text evidence="5">The sequence shown here is derived from an EMBL/GenBank/DDBJ whole genome shotgun (WGS) entry which is preliminary data.</text>
</comment>
<dbReference type="GO" id="GO:1990904">
    <property type="term" value="C:ribonucleoprotein complex"/>
    <property type="evidence" value="ECO:0007669"/>
    <property type="project" value="UniProtKB-KW"/>
</dbReference>
<accession>A0A7J4IS40</accession>
<evidence type="ECO:0000313" key="6">
    <source>
        <dbReference type="Proteomes" id="UP000577419"/>
    </source>
</evidence>
<organism evidence="5 6">
    <name type="scientific">Candidatus Iainarchaeum sp</name>
    <dbReference type="NCBI Taxonomy" id="3101447"/>
    <lineage>
        <taxon>Archaea</taxon>
        <taxon>Candidatus Iainarchaeota</taxon>
        <taxon>Candidatus Iainarchaeia</taxon>
        <taxon>Candidatus Iainarchaeales</taxon>
        <taxon>Candidatus Iainarchaeaceae</taxon>
        <taxon>Candidatus Iainarchaeum</taxon>
    </lineage>
</organism>
<dbReference type="GO" id="GO:0006412">
    <property type="term" value="P:translation"/>
    <property type="evidence" value="ECO:0007669"/>
    <property type="project" value="UniProtKB-UniRule"/>
</dbReference>
<protein>
    <recommendedName>
        <fullName evidence="4">Large ribosomal subunit protein uL29</fullName>
    </recommendedName>
</protein>
<dbReference type="Gene3D" id="1.10.287.310">
    <property type="match status" value="1"/>
</dbReference>
<proteinExistence type="inferred from homology"/>
<dbReference type="GO" id="GO:0005840">
    <property type="term" value="C:ribosome"/>
    <property type="evidence" value="ECO:0007669"/>
    <property type="project" value="UniProtKB-KW"/>
</dbReference>
<dbReference type="GO" id="GO:0003735">
    <property type="term" value="F:structural constituent of ribosome"/>
    <property type="evidence" value="ECO:0007669"/>
    <property type="project" value="InterPro"/>
</dbReference>
<dbReference type="SUPFAM" id="SSF46561">
    <property type="entry name" value="Ribosomal protein L29 (L29p)"/>
    <property type="match status" value="1"/>
</dbReference>
<dbReference type="AlphaFoldDB" id="A0A7J4IS40"/>
<sequence>MAKSTAELRGLSVPELEGRLVEIKSDLARERALIASGTRAEKPSKIRGMRRMVARILTIISNKKAGVKVLK</sequence>
<evidence type="ECO:0000256" key="2">
    <source>
        <dbReference type="ARBA" id="ARBA00022980"/>
    </source>
</evidence>
<comment type="similarity">
    <text evidence="1 4">Belongs to the universal ribosomal protein uL29 family.</text>
</comment>
<dbReference type="Pfam" id="PF00831">
    <property type="entry name" value="Ribosomal_L29"/>
    <property type="match status" value="1"/>
</dbReference>